<dbReference type="GO" id="GO:0008410">
    <property type="term" value="F:CoA-transferase activity"/>
    <property type="evidence" value="ECO:0007669"/>
    <property type="project" value="InterPro"/>
</dbReference>
<dbReference type="NCBIfam" id="TIGR02428">
    <property type="entry name" value="pcaJ_scoB_fam"/>
    <property type="match status" value="1"/>
</dbReference>
<dbReference type="EMBL" id="BDUF01000049">
    <property type="protein sequence ID" value="GAX90152.1"/>
    <property type="molecule type" value="Genomic_DNA"/>
</dbReference>
<dbReference type="RefSeq" id="WP_096181860.1">
    <property type="nucleotide sequence ID" value="NZ_BDUF01000049.1"/>
</dbReference>
<comment type="similarity">
    <text evidence="1">Belongs to the 3-oxoacid CoA-transferase subunit B family.</text>
</comment>
<comment type="caution">
    <text evidence="3">The sequence shown here is derived from an EMBL/GenBank/DDBJ whole genome shotgun (WGS) entry which is preliminary data.</text>
</comment>
<keyword evidence="4" id="KW-1185">Reference proteome</keyword>
<accession>A0A292YDH2</accession>
<organism evidence="3 4">
    <name type="scientific">Effusibacillus lacus</name>
    <dbReference type="NCBI Taxonomy" id="1348429"/>
    <lineage>
        <taxon>Bacteria</taxon>
        <taxon>Bacillati</taxon>
        <taxon>Bacillota</taxon>
        <taxon>Bacilli</taxon>
        <taxon>Bacillales</taxon>
        <taxon>Alicyclobacillaceae</taxon>
        <taxon>Effusibacillus</taxon>
    </lineage>
</organism>
<protein>
    <submittedName>
        <fullName evidence="3">Acetate CoA-transferase</fullName>
    </submittedName>
</protein>
<dbReference type="SUPFAM" id="SSF100950">
    <property type="entry name" value="NagB/RpiA/CoA transferase-like"/>
    <property type="match status" value="1"/>
</dbReference>
<dbReference type="InterPro" id="IPR012791">
    <property type="entry name" value="3-oxoacid_CoA-transf_B"/>
</dbReference>
<sequence length="226" mass="24549">MTDYRNYIAWRAAQELENGDIVNLGIGIPVLVADYIPSDRQVFLQSENGILGVGPTPPPERSDPDLINASKLPITELPGASYFDSALSFAMMRGGHVDKTVIGALQVSERGDIANWAVPGKDVLGVGGAMDLIVGARTVIVATTHLTPDGKPKLLPSCTYPLTAKEEVDILVTEFAVFRFVDSKMVLEEMVDELTLDQLREMTPAHFSVSDSFRIAKRPKNPRIGA</sequence>
<dbReference type="Gene3D" id="3.40.1080.10">
    <property type="entry name" value="Glutaconate Coenzyme A-transferase"/>
    <property type="match status" value="1"/>
</dbReference>
<evidence type="ECO:0000313" key="3">
    <source>
        <dbReference type="EMBL" id="GAX90152.1"/>
    </source>
</evidence>
<dbReference type="OrthoDB" id="9778604at2"/>
<keyword evidence="2 3" id="KW-0808">Transferase</keyword>
<dbReference type="SMART" id="SM00882">
    <property type="entry name" value="CoA_trans"/>
    <property type="match status" value="1"/>
</dbReference>
<gene>
    <name evidence="3" type="ORF">EFBL_1778</name>
</gene>
<dbReference type="InterPro" id="IPR037171">
    <property type="entry name" value="NagB/RpiA_transferase-like"/>
</dbReference>
<dbReference type="PANTHER" id="PTHR13707">
    <property type="entry name" value="KETOACID-COENZYME A TRANSFERASE"/>
    <property type="match status" value="1"/>
</dbReference>
<evidence type="ECO:0000313" key="4">
    <source>
        <dbReference type="Proteomes" id="UP000217785"/>
    </source>
</evidence>
<evidence type="ECO:0000256" key="2">
    <source>
        <dbReference type="ARBA" id="ARBA00022679"/>
    </source>
</evidence>
<dbReference type="Proteomes" id="UP000217785">
    <property type="component" value="Unassembled WGS sequence"/>
</dbReference>
<dbReference type="InterPro" id="IPR004164">
    <property type="entry name" value="CoA_transf_AS"/>
</dbReference>
<dbReference type="PANTHER" id="PTHR13707:SF57">
    <property type="entry name" value="SUCCINYL-COA:3-KETOACID COENZYME A TRANSFERASE SUBUNIT B-RELATED"/>
    <property type="match status" value="1"/>
</dbReference>
<evidence type="ECO:0000256" key="1">
    <source>
        <dbReference type="ARBA" id="ARBA00007047"/>
    </source>
</evidence>
<dbReference type="AlphaFoldDB" id="A0A292YDH2"/>
<dbReference type="Pfam" id="PF01144">
    <property type="entry name" value="CoA_trans"/>
    <property type="match status" value="1"/>
</dbReference>
<dbReference type="InterPro" id="IPR004165">
    <property type="entry name" value="CoA_trans_fam_I"/>
</dbReference>
<proteinExistence type="inferred from homology"/>
<name>A0A292YDH2_9BACL</name>
<reference evidence="4" key="1">
    <citation type="submission" date="2017-07" db="EMBL/GenBank/DDBJ databases">
        <title>Draft genome sequence of Effusibacillus lacus strain skLN1.</title>
        <authorList>
            <person name="Watanabe M."/>
            <person name="Kojima H."/>
            <person name="Fukui M."/>
        </authorList>
    </citation>
    <scope>NUCLEOTIDE SEQUENCE [LARGE SCALE GENOMIC DNA]</scope>
    <source>
        <strain evidence="4">skLN1</strain>
    </source>
</reference>
<dbReference type="PROSITE" id="PS01274">
    <property type="entry name" value="COA_TRANSF_2"/>
    <property type="match status" value="1"/>
</dbReference>